<dbReference type="eggNOG" id="COG3103">
    <property type="taxonomic scope" value="Bacteria"/>
</dbReference>
<accession>A7NIF0</accession>
<dbReference type="KEGG" id="rca:Rcas_1153"/>
<dbReference type="PANTHER" id="PTHR34408">
    <property type="entry name" value="FAMILY PROTEIN, PUTATIVE-RELATED"/>
    <property type="match status" value="1"/>
</dbReference>
<evidence type="ECO:0000313" key="3">
    <source>
        <dbReference type="EMBL" id="ABU57250.1"/>
    </source>
</evidence>
<dbReference type="HOGENOM" id="CLU_535144_0_0_0"/>
<keyword evidence="1" id="KW-1133">Transmembrane helix</keyword>
<sequence length="509" mass="53956">MSQEIVIALLVGAILIVAIALILARRRRAARQDELPLPDIGGIGGTIDYTSLPEEEPRTLGERFRAAPPAVKALIILAPVVLIGVIVVLALTFTPVDSGTPSTPPPPPPRLAIERAEVVGRGKIVVVVKTENLPSGATVTAILREGDQEFSWFNPETALAQPDPLSGEAQVVLDRRSDAPTPRQGETYTVIAIARGANGEIARSDPAPLDVLQPFFNDFYVLAVEPTPAPAATPTATLSPVTPESAPTVVATQELTGTATIAGNIRRAPNREADVVGRLSLGEVVTLSERSIDGEWYRISTSAGLSGWVSRTLLIVDQDLAAQLPVATPDNLPTAAVFNGGNVRTSPNLRGLVIDQVNAGESVTLLARNTDSTWVKIINERQITGWVSRTLLTITPNDLRSLPVSNETVPTPLPATAAALPPPPTPNATVPPMTGLTAIVFNGGNVRAAPNLQAQVLDQVNARETVQLLSKTPDGNWYRITNIRGVTGWVNRTLLTVDPDVARRVPVGQ</sequence>
<feature type="transmembrane region" description="Helical" evidence="1">
    <location>
        <begin position="6"/>
        <end position="24"/>
    </location>
</feature>
<proteinExistence type="predicted"/>
<dbReference type="AlphaFoldDB" id="A7NIF0"/>
<evidence type="ECO:0000256" key="1">
    <source>
        <dbReference type="SAM" id="Phobius"/>
    </source>
</evidence>
<dbReference type="InterPro" id="IPR003646">
    <property type="entry name" value="SH3-like_bac-type"/>
</dbReference>
<name>A7NIF0_ROSCS</name>
<keyword evidence="1" id="KW-0812">Transmembrane</keyword>
<reference evidence="3 4" key="1">
    <citation type="submission" date="2007-08" db="EMBL/GenBank/DDBJ databases">
        <title>Complete sequence of Roseiflexus castenholzii DSM 13941.</title>
        <authorList>
            <consortium name="US DOE Joint Genome Institute"/>
            <person name="Copeland A."/>
            <person name="Lucas S."/>
            <person name="Lapidus A."/>
            <person name="Barry K."/>
            <person name="Glavina del Rio T."/>
            <person name="Dalin E."/>
            <person name="Tice H."/>
            <person name="Pitluck S."/>
            <person name="Thompson L.S."/>
            <person name="Brettin T."/>
            <person name="Bruce D."/>
            <person name="Detter J.C."/>
            <person name="Han C."/>
            <person name="Tapia R."/>
            <person name="Schmutz J."/>
            <person name="Larimer F."/>
            <person name="Land M."/>
            <person name="Hauser L."/>
            <person name="Kyrpides N."/>
            <person name="Mikhailova N."/>
            <person name="Bryant D.A."/>
            <person name="Hanada S."/>
            <person name="Tsukatani Y."/>
            <person name="Richardson P."/>
        </authorList>
    </citation>
    <scope>NUCLEOTIDE SEQUENCE [LARGE SCALE GENOMIC DNA]</scope>
    <source>
        <strain evidence="4">DSM 13941 / HLO8</strain>
    </source>
</reference>
<evidence type="ECO:0000313" key="4">
    <source>
        <dbReference type="Proteomes" id="UP000000263"/>
    </source>
</evidence>
<protein>
    <submittedName>
        <fullName evidence="3">SH3 type 3 domain protein</fullName>
    </submittedName>
</protein>
<organism evidence="3 4">
    <name type="scientific">Roseiflexus castenholzii (strain DSM 13941 / HLO8)</name>
    <dbReference type="NCBI Taxonomy" id="383372"/>
    <lineage>
        <taxon>Bacteria</taxon>
        <taxon>Bacillati</taxon>
        <taxon>Chloroflexota</taxon>
        <taxon>Chloroflexia</taxon>
        <taxon>Chloroflexales</taxon>
        <taxon>Roseiflexineae</taxon>
        <taxon>Roseiflexaceae</taxon>
        <taxon>Roseiflexus</taxon>
    </lineage>
</organism>
<dbReference type="Proteomes" id="UP000000263">
    <property type="component" value="Chromosome"/>
</dbReference>
<dbReference type="STRING" id="383372.Rcas_1153"/>
<dbReference type="Gene3D" id="2.30.30.40">
    <property type="entry name" value="SH3 Domains"/>
    <property type="match status" value="3"/>
</dbReference>
<keyword evidence="4" id="KW-1185">Reference proteome</keyword>
<feature type="domain" description="SH3b" evidence="2">
    <location>
        <begin position="329"/>
        <end position="396"/>
    </location>
</feature>
<dbReference type="InterPro" id="IPR052354">
    <property type="entry name" value="Cell_Wall_Dynamics_Protein"/>
</dbReference>
<feature type="transmembrane region" description="Helical" evidence="1">
    <location>
        <begin position="73"/>
        <end position="93"/>
    </location>
</feature>
<dbReference type="Pfam" id="PF08239">
    <property type="entry name" value="SH3_3"/>
    <property type="match status" value="3"/>
</dbReference>
<dbReference type="PROSITE" id="PS51781">
    <property type="entry name" value="SH3B"/>
    <property type="match status" value="3"/>
</dbReference>
<gene>
    <name evidence="3" type="ordered locus">Rcas_1153</name>
</gene>
<evidence type="ECO:0000259" key="2">
    <source>
        <dbReference type="PROSITE" id="PS51781"/>
    </source>
</evidence>
<dbReference type="SMART" id="SM00287">
    <property type="entry name" value="SH3b"/>
    <property type="match status" value="3"/>
</dbReference>
<feature type="domain" description="SH3b" evidence="2">
    <location>
        <begin position="433"/>
        <end position="499"/>
    </location>
</feature>
<keyword evidence="1" id="KW-0472">Membrane</keyword>
<feature type="domain" description="SH3b" evidence="2">
    <location>
        <begin position="252"/>
        <end position="318"/>
    </location>
</feature>
<dbReference type="PANTHER" id="PTHR34408:SF1">
    <property type="entry name" value="GLYCOSYL HYDROLASE FAMILY 19 DOMAIN-CONTAINING PROTEIN HI_1415"/>
    <property type="match status" value="1"/>
</dbReference>
<dbReference type="EMBL" id="CP000804">
    <property type="protein sequence ID" value="ABU57250.1"/>
    <property type="molecule type" value="Genomic_DNA"/>
</dbReference>
<dbReference type="RefSeq" id="WP_012119680.1">
    <property type="nucleotide sequence ID" value="NC_009767.1"/>
</dbReference>
<dbReference type="OrthoDB" id="150478at2"/>